<protein>
    <submittedName>
        <fullName evidence="1">Uncharacterized protein</fullName>
    </submittedName>
</protein>
<name>A0A3N2PYF1_SODAK</name>
<dbReference type="GeneID" id="39582649"/>
<proteinExistence type="predicted"/>
<sequence length="180" mass="20442">MKFCLRASFNFRVNSGTDLSVSDTAILTQPSLASPYRDIKTPPGSFNRTQVREKQVFAAVGVGRWISAVREEINTRTTSMDGTIQSPIVHRPPPVCRPFVQPLFDLPIHSRIKNTTFTHPFVLSSSLSLVHYYPHFHPLFHLFFRFQRSIQHNDLAGTYSAVDTNNTTRPLHLFDKGTDV</sequence>
<dbReference type="Proteomes" id="UP000272025">
    <property type="component" value="Unassembled WGS sequence"/>
</dbReference>
<gene>
    <name evidence="1" type="ORF">SODALDRAFT_359268</name>
</gene>
<keyword evidence="2" id="KW-1185">Reference proteome</keyword>
<dbReference type="AlphaFoldDB" id="A0A3N2PYF1"/>
<accession>A0A3N2PYF1</accession>
<evidence type="ECO:0000313" key="1">
    <source>
        <dbReference type="EMBL" id="ROT39375.1"/>
    </source>
</evidence>
<organism evidence="1 2">
    <name type="scientific">Sodiomyces alkalinus (strain CBS 110278 / VKM F-3762 / F11)</name>
    <name type="common">Alkaliphilic filamentous fungus</name>
    <dbReference type="NCBI Taxonomy" id="1314773"/>
    <lineage>
        <taxon>Eukaryota</taxon>
        <taxon>Fungi</taxon>
        <taxon>Dikarya</taxon>
        <taxon>Ascomycota</taxon>
        <taxon>Pezizomycotina</taxon>
        <taxon>Sordariomycetes</taxon>
        <taxon>Hypocreomycetidae</taxon>
        <taxon>Glomerellales</taxon>
        <taxon>Plectosphaerellaceae</taxon>
        <taxon>Sodiomyces</taxon>
    </lineage>
</organism>
<dbReference type="EMBL" id="ML119054">
    <property type="protein sequence ID" value="ROT39375.1"/>
    <property type="molecule type" value="Genomic_DNA"/>
</dbReference>
<evidence type="ECO:0000313" key="2">
    <source>
        <dbReference type="Proteomes" id="UP000272025"/>
    </source>
</evidence>
<dbReference type="RefSeq" id="XP_028467181.1">
    <property type="nucleotide sequence ID" value="XM_028614171.1"/>
</dbReference>
<reference evidence="1 2" key="1">
    <citation type="journal article" date="2018" name="Mol. Ecol.">
        <title>The obligate alkalophilic soda-lake fungus Sodiomyces alkalinus has shifted to a protein diet.</title>
        <authorList>
            <person name="Grum-Grzhimaylo A.A."/>
            <person name="Falkoski D.L."/>
            <person name="van den Heuvel J."/>
            <person name="Valero-Jimenez C.A."/>
            <person name="Min B."/>
            <person name="Choi I.G."/>
            <person name="Lipzen A."/>
            <person name="Daum C.G."/>
            <person name="Aanen D.K."/>
            <person name="Tsang A."/>
            <person name="Henrissat B."/>
            <person name="Bilanenko E.N."/>
            <person name="de Vries R.P."/>
            <person name="van Kan J.A.L."/>
            <person name="Grigoriev I.V."/>
            <person name="Debets A.J.M."/>
        </authorList>
    </citation>
    <scope>NUCLEOTIDE SEQUENCE [LARGE SCALE GENOMIC DNA]</scope>
    <source>
        <strain evidence="1 2">F11</strain>
    </source>
</reference>